<dbReference type="InterPro" id="IPR050328">
    <property type="entry name" value="Dev_Immune_Receptor"/>
</dbReference>
<feature type="signal peptide" evidence="2">
    <location>
        <begin position="1"/>
        <end position="18"/>
    </location>
</feature>
<keyword evidence="1 2" id="KW-0732">Signal</keyword>
<evidence type="ECO:0000313" key="3">
    <source>
        <dbReference type="EMBL" id="KAF2898525.1"/>
    </source>
</evidence>
<gene>
    <name evidence="3" type="ORF">ILUMI_07649</name>
</gene>
<dbReference type="OrthoDB" id="694479at2759"/>
<feature type="chain" id="PRO_5035441595" evidence="2">
    <location>
        <begin position="19"/>
        <end position="165"/>
    </location>
</feature>
<dbReference type="SUPFAM" id="SSF52058">
    <property type="entry name" value="L domain-like"/>
    <property type="match status" value="1"/>
</dbReference>
<sequence>MLSLLLILIALCARECTPQKCYYGPANSNQVICFNMTSVVEIKDNVENQDLIEIFELSHSVLPNLSITALKFLPSLKEIKISSSHISRLSSEEENTDGLNGFPVCKITLEGNHMQVIEPNSFYGLSNLRELSLKGNEIKEIDASTTFQYLSQLDLSHNSISKIGK</sequence>
<protein>
    <submittedName>
        <fullName evidence="3">Uncharacterized protein</fullName>
    </submittedName>
</protein>
<dbReference type="InterPro" id="IPR001611">
    <property type="entry name" value="Leu-rich_rpt"/>
</dbReference>
<evidence type="ECO:0000256" key="2">
    <source>
        <dbReference type="SAM" id="SignalP"/>
    </source>
</evidence>
<feature type="non-terminal residue" evidence="3">
    <location>
        <position position="1"/>
    </location>
</feature>
<dbReference type="EMBL" id="VTPC01003434">
    <property type="protein sequence ID" value="KAF2898525.1"/>
    <property type="molecule type" value="Genomic_DNA"/>
</dbReference>
<evidence type="ECO:0000313" key="4">
    <source>
        <dbReference type="Proteomes" id="UP000801492"/>
    </source>
</evidence>
<dbReference type="InterPro" id="IPR032675">
    <property type="entry name" value="LRR_dom_sf"/>
</dbReference>
<accession>A0A8K0DD16</accession>
<proteinExistence type="predicted"/>
<reference evidence="3" key="1">
    <citation type="submission" date="2019-08" db="EMBL/GenBank/DDBJ databases">
        <title>The genome of the North American firefly Photinus pyralis.</title>
        <authorList>
            <consortium name="Photinus pyralis genome working group"/>
            <person name="Fallon T.R."/>
            <person name="Sander Lower S.E."/>
            <person name="Weng J.-K."/>
        </authorList>
    </citation>
    <scope>NUCLEOTIDE SEQUENCE</scope>
    <source>
        <strain evidence="3">TRF0915ILg1</strain>
        <tissue evidence="3">Whole body</tissue>
    </source>
</reference>
<dbReference type="PROSITE" id="PS51450">
    <property type="entry name" value="LRR"/>
    <property type="match status" value="2"/>
</dbReference>
<organism evidence="3 4">
    <name type="scientific">Ignelater luminosus</name>
    <name type="common">Cucubano</name>
    <name type="synonym">Pyrophorus luminosus</name>
    <dbReference type="NCBI Taxonomy" id="2038154"/>
    <lineage>
        <taxon>Eukaryota</taxon>
        <taxon>Metazoa</taxon>
        <taxon>Ecdysozoa</taxon>
        <taxon>Arthropoda</taxon>
        <taxon>Hexapoda</taxon>
        <taxon>Insecta</taxon>
        <taxon>Pterygota</taxon>
        <taxon>Neoptera</taxon>
        <taxon>Endopterygota</taxon>
        <taxon>Coleoptera</taxon>
        <taxon>Polyphaga</taxon>
        <taxon>Elateriformia</taxon>
        <taxon>Elateroidea</taxon>
        <taxon>Elateridae</taxon>
        <taxon>Agrypninae</taxon>
        <taxon>Pyrophorini</taxon>
        <taxon>Ignelater</taxon>
    </lineage>
</organism>
<dbReference type="Proteomes" id="UP000801492">
    <property type="component" value="Unassembled WGS sequence"/>
</dbReference>
<dbReference type="Gene3D" id="3.80.10.10">
    <property type="entry name" value="Ribonuclease Inhibitor"/>
    <property type="match status" value="1"/>
</dbReference>
<keyword evidence="4" id="KW-1185">Reference proteome</keyword>
<dbReference type="AlphaFoldDB" id="A0A8K0DD16"/>
<dbReference type="PANTHER" id="PTHR24373">
    <property type="entry name" value="SLIT RELATED LEUCINE-RICH REPEAT NEURONAL PROTEIN"/>
    <property type="match status" value="1"/>
</dbReference>
<dbReference type="PANTHER" id="PTHR24373:SF275">
    <property type="entry name" value="TIR DOMAIN-CONTAINING PROTEIN"/>
    <property type="match status" value="1"/>
</dbReference>
<comment type="caution">
    <text evidence="3">The sequence shown here is derived from an EMBL/GenBank/DDBJ whole genome shotgun (WGS) entry which is preliminary data.</text>
</comment>
<evidence type="ECO:0000256" key="1">
    <source>
        <dbReference type="ARBA" id="ARBA00022729"/>
    </source>
</evidence>
<name>A0A8K0DD16_IGNLU</name>
<dbReference type="Pfam" id="PF13855">
    <property type="entry name" value="LRR_8"/>
    <property type="match status" value="1"/>
</dbReference>